<dbReference type="InterPro" id="IPR002941">
    <property type="entry name" value="DNA_methylase_N4/N6"/>
</dbReference>
<keyword evidence="4" id="KW-0949">S-adenosyl-L-methionine</keyword>
<dbReference type="GO" id="GO:0008170">
    <property type="term" value="F:N-methyltransferase activity"/>
    <property type="evidence" value="ECO:0007669"/>
    <property type="project" value="InterPro"/>
</dbReference>
<keyword evidence="3" id="KW-0808">Transferase</keyword>
<dbReference type="GeneID" id="301136477"/>
<comment type="similarity">
    <text evidence="1">Belongs to the N(4)/N(6)-methyltransferase family.</text>
</comment>
<dbReference type="InterPro" id="IPR002052">
    <property type="entry name" value="DNA_methylase_N6_adenine_CS"/>
</dbReference>
<dbReference type="Gene3D" id="3.40.50.150">
    <property type="entry name" value="Vaccinia Virus protein VP39"/>
    <property type="match status" value="1"/>
</dbReference>
<feature type="domain" description="DNA methylase N-4/N-6" evidence="6">
    <location>
        <begin position="111"/>
        <end position="476"/>
    </location>
</feature>
<protein>
    <recommendedName>
        <fullName evidence="6">DNA methylase N-4/N-6 domain-containing protein</fullName>
    </recommendedName>
</protein>
<evidence type="ECO:0000313" key="7">
    <source>
        <dbReference type="EMBL" id="KOO48800.1"/>
    </source>
</evidence>
<dbReference type="GO" id="GO:0032259">
    <property type="term" value="P:methylation"/>
    <property type="evidence" value="ECO:0007669"/>
    <property type="project" value="UniProtKB-KW"/>
</dbReference>
<name>A0A0M0LCL1_9BACL</name>
<dbReference type="PATRIC" id="fig|263475.3.peg.3260"/>
<proteinExistence type="inferred from homology"/>
<evidence type="ECO:0000256" key="4">
    <source>
        <dbReference type="ARBA" id="ARBA00022691"/>
    </source>
</evidence>
<evidence type="ECO:0000256" key="1">
    <source>
        <dbReference type="ARBA" id="ARBA00006594"/>
    </source>
</evidence>
<dbReference type="AlphaFoldDB" id="A0A0M0LCL1"/>
<dbReference type="PRINTS" id="PR00506">
    <property type="entry name" value="D21N6MTFRASE"/>
</dbReference>
<evidence type="ECO:0000256" key="5">
    <source>
        <dbReference type="ARBA" id="ARBA00022747"/>
    </source>
</evidence>
<gene>
    <name evidence="7" type="ORF">AMD00_10240</name>
</gene>
<evidence type="ECO:0000256" key="3">
    <source>
        <dbReference type="ARBA" id="ARBA00022679"/>
    </source>
</evidence>
<dbReference type="GO" id="GO:0003677">
    <property type="term" value="F:DNA binding"/>
    <property type="evidence" value="ECO:0007669"/>
    <property type="project" value="InterPro"/>
</dbReference>
<dbReference type="InterPro" id="IPR029063">
    <property type="entry name" value="SAM-dependent_MTases_sf"/>
</dbReference>
<dbReference type="SUPFAM" id="SSF53335">
    <property type="entry name" value="S-adenosyl-L-methionine-dependent methyltransferases"/>
    <property type="match status" value="1"/>
</dbReference>
<organism evidence="7 8">
    <name type="scientific">Viridibacillus arvi</name>
    <dbReference type="NCBI Taxonomy" id="263475"/>
    <lineage>
        <taxon>Bacteria</taxon>
        <taxon>Bacillati</taxon>
        <taxon>Bacillota</taxon>
        <taxon>Bacilli</taxon>
        <taxon>Bacillales</taxon>
        <taxon>Caryophanaceae</taxon>
        <taxon>Viridibacillus</taxon>
    </lineage>
</organism>
<dbReference type="PROSITE" id="PS00092">
    <property type="entry name" value="N6_MTASE"/>
    <property type="match status" value="1"/>
</dbReference>
<keyword evidence="8" id="KW-1185">Reference proteome</keyword>
<keyword evidence="5" id="KW-0680">Restriction system</keyword>
<dbReference type="PIRSF" id="PIRSF015855">
    <property type="entry name" value="TypeIII_Mtase_mKpnI"/>
    <property type="match status" value="1"/>
</dbReference>
<dbReference type="GO" id="GO:0009307">
    <property type="term" value="P:DNA restriction-modification system"/>
    <property type="evidence" value="ECO:0007669"/>
    <property type="project" value="UniProtKB-KW"/>
</dbReference>
<evidence type="ECO:0000259" key="6">
    <source>
        <dbReference type="Pfam" id="PF01555"/>
    </source>
</evidence>
<comment type="caution">
    <text evidence="7">The sequence shown here is derived from an EMBL/GenBank/DDBJ whole genome shotgun (WGS) entry which is preliminary data.</text>
</comment>
<keyword evidence="2" id="KW-0489">Methyltransferase</keyword>
<dbReference type="InterPro" id="IPR002295">
    <property type="entry name" value="N4/N6-MTase_EcoPI_Mod-like"/>
</dbReference>
<evidence type="ECO:0000256" key="2">
    <source>
        <dbReference type="ARBA" id="ARBA00022603"/>
    </source>
</evidence>
<evidence type="ECO:0000313" key="8">
    <source>
        <dbReference type="Proteomes" id="UP000036867"/>
    </source>
</evidence>
<sequence>MDKLDGQSFHNVQDNIEKMKELFPEICIENKIDFAKLQLLLGEQIETEKERFDFTWNGKTEAIQLAQKQTTGTLRPDIAGSLDWETTKNLYIEGDNLEVLRLLQTSYHNRVKLIYIDPPYNTGNNFVYKDNFRDQMKNYKEHTNGSLESNAVTSGRVHTEWLNMMYPRLKIARNLLSDEGVIFISIDDNEVDNLKRICNEIFGEENFVTTIVVKMSEPTGVKMTHVKRKIPKLKEYVLCYKKRNATFEKIRIPKSTWDNEYKTILTNISKKEIEELKAIRDNEDRTIEDIKRSDVILANIQMVPVSEFAKKNNIEKRDLEGFLFTNAWRIIRTVSVAASVKTIADEKRKTNHNQAFVMTTPNNKLYFINNHYNTAVESPRIKILFADDYLTVHPCDFWADIKTTGLDKEGFVDYRNGKKPLKLIKRILSMVALKDDDIVMDFFSGSGTFGEATVRYNIESNLSLRYILVQINENLEQLQEKLSSEAKKETKKLIDYLKSVGRKPLLSELGKERLVCMKREIQHSTHHDLGFKNFKLDTTNLKMWEEYLSNVEPMPINLTKPLKQGRSEEDVLFELLLKQGIDIVLPIERFILGGCTVFSVNGGTVFICLEKVLSLDQINILASKKPSRMVFYEDCFHNEAIRNKAQQILKRNGVEEVLVI</sequence>
<accession>A0A0M0LCL1</accession>
<dbReference type="Proteomes" id="UP000036867">
    <property type="component" value="Unassembled WGS sequence"/>
</dbReference>
<dbReference type="Pfam" id="PF01555">
    <property type="entry name" value="N6_N4_Mtase"/>
    <property type="match status" value="1"/>
</dbReference>
<reference evidence="8" key="1">
    <citation type="submission" date="2015-08" db="EMBL/GenBank/DDBJ databases">
        <title>Fjat-10028 dsm 16317.</title>
        <authorList>
            <person name="Liu B."/>
            <person name="Wang J."/>
            <person name="Zhu Y."/>
            <person name="Liu G."/>
            <person name="Chen Q."/>
            <person name="Chen Z."/>
            <person name="Lan J."/>
            <person name="Che J."/>
            <person name="Ge C."/>
            <person name="Shi H."/>
            <person name="Pan Z."/>
            <person name="Liu X."/>
        </authorList>
    </citation>
    <scope>NUCLEOTIDE SEQUENCE [LARGE SCALE GENOMIC DNA]</scope>
    <source>
        <strain evidence="8">DSM 16317</strain>
    </source>
</reference>
<dbReference type="EMBL" id="LILB01000005">
    <property type="protein sequence ID" value="KOO48800.1"/>
    <property type="molecule type" value="Genomic_DNA"/>
</dbReference>
<dbReference type="RefSeq" id="WP_053416983.1">
    <property type="nucleotide sequence ID" value="NZ_LILB01000005.1"/>
</dbReference>